<evidence type="ECO:0000259" key="8">
    <source>
        <dbReference type="Pfam" id="PF00728"/>
    </source>
</evidence>
<dbReference type="GO" id="GO:0030203">
    <property type="term" value="P:glycosaminoglycan metabolic process"/>
    <property type="evidence" value="ECO:0007669"/>
    <property type="project" value="TreeGrafter"/>
</dbReference>
<dbReference type="CAZy" id="GH20">
    <property type="family name" value="Glycoside Hydrolase Family 20"/>
</dbReference>
<dbReference type="PANTHER" id="PTHR22600">
    <property type="entry name" value="BETA-HEXOSAMINIDASE"/>
    <property type="match status" value="1"/>
</dbReference>
<sequence length="619" mass="69049">MESLSLLPMPQSLTMLPGRYVATSAQRILLQGTAPGDLWFTARRLQNALRAYAGVEWELTATPEGPPGEIGATLRVAADSVIHPQGYALTIKDGGIIIEAPEPAGIFYGVCTLIQIIEQSGRSLPCLHINDHPDFAARGVMIDISRDKVPTMETLLMLTDMLAGWKINQVQLYTEHTFAYRNHPDVWARASPLTGEEVLALDAYCKERFIELVPNQNSFGHMHRWLIHPRYAALAEIHGEFQAPWGVMRGPFSLAPEDPDSLKLVRSLYDELLPHFSSRLFNVGCDETVDLGQGRSRDACAQRGVGRVYLDFLLKLYDAVKQHGRTMMFWGDIVNNHPELIDELPRDLIALEWGYEADHPFDRHCARYAAAGIPFYVCPGTSSWQSIAGRTDNTLGNLRNAAENGLKHGAIGYLITDWGDMGHWQVLPISFLGFAVGAAFAWAYAANRDMNVPAAVSRHAFTDPTGAMGQVAYDLGNVYRAVGYEPPNSSVLFWVLQAPDSDARDLPPLDFDRALDAINAAIQPIAVERMIRPDAPLILQEFDNTVRLLRHACRLGQLLTQPDGAGALPRRRLLNDDMREIIREYERLWLARNRLGGLSDSVARLERVRARYNPQEQTP</sequence>
<dbReference type="KEGG" id="rca:Rcas_0519"/>
<keyword evidence="4 10" id="KW-0378">Hydrolase</keyword>
<dbReference type="Pfam" id="PF00728">
    <property type="entry name" value="Glyco_hydro_20"/>
    <property type="match status" value="1"/>
</dbReference>
<feature type="active site" description="Proton donor" evidence="6">
    <location>
        <position position="287"/>
    </location>
</feature>
<reference evidence="10 11" key="1">
    <citation type="submission" date="2007-08" db="EMBL/GenBank/DDBJ databases">
        <title>Complete sequence of Roseiflexus castenholzii DSM 13941.</title>
        <authorList>
            <consortium name="US DOE Joint Genome Institute"/>
            <person name="Copeland A."/>
            <person name="Lucas S."/>
            <person name="Lapidus A."/>
            <person name="Barry K."/>
            <person name="Glavina del Rio T."/>
            <person name="Dalin E."/>
            <person name="Tice H."/>
            <person name="Pitluck S."/>
            <person name="Thompson L.S."/>
            <person name="Brettin T."/>
            <person name="Bruce D."/>
            <person name="Detter J.C."/>
            <person name="Han C."/>
            <person name="Tapia R."/>
            <person name="Schmutz J."/>
            <person name="Larimer F."/>
            <person name="Land M."/>
            <person name="Hauser L."/>
            <person name="Kyrpides N."/>
            <person name="Mikhailova N."/>
            <person name="Bryant D.A."/>
            <person name="Hanada S."/>
            <person name="Tsukatani Y."/>
            <person name="Richardson P."/>
        </authorList>
    </citation>
    <scope>NUCLEOTIDE SEQUENCE [LARGE SCALE GENOMIC DNA]</scope>
    <source>
        <strain evidence="11">DSM 13941 / HLO8</strain>
    </source>
</reference>
<keyword evidence="7" id="KW-1133">Transmembrane helix</keyword>
<keyword evidence="7" id="KW-0812">Transmembrane</keyword>
<dbReference type="GO" id="GO:0005975">
    <property type="term" value="P:carbohydrate metabolic process"/>
    <property type="evidence" value="ECO:0007669"/>
    <property type="project" value="InterPro"/>
</dbReference>
<dbReference type="HOGENOM" id="CLU_020160_1_0_0"/>
<gene>
    <name evidence="10" type="ordered locus">Rcas_0519</name>
</gene>
<dbReference type="GO" id="GO:0016020">
    <property type="term" value="C:membrane"/>
    <property type="evidence" value="ECO:0007669"/>
    <property type="project" value="TreeGrafter"/>
</dbReference>
<keyword evidence="7" id="KW-0472">Membrane</keyword>
<dbReference type="GO" id="GO:0004563">
    <property type="term" value="F:beta-N-acetylhexosaminidase activity"/>
    <property type="evidence" value="ECO:0007669"/>
    <property type="project" value="UniProtKB-EC"/>
</dbReference>
<dbReference type="EMBL" id="CP000804">
    <property type="protein sequence ID" value="ABU56649.1"/>
    <property type="molecule type" value="Genomic_DNA"/>
</dbReference>
<organism evidence="10 11">
    <name type="scientific">Roseiflexus castenholzii (strain DSM 13941 / HLO8)</name>
    <dbReference type="NCBI Taxonomy" id="383372"/>
    <lineage>
        <taxon>Bacteria</taxon>
        <taxon>Bacillati</taxon>
        <taxon>Chloroflexota</taxon>
        <taxon>Chloroflexia</taxon>
        <taxon>Chloroflexales</taxon>
        <taxon>Roseiflexineae</taxon>
        <taxon>Roseiflexaceae</taxon>
        <taxon>Roseiflexus</taxon>
    </lineage>
</organism>
<dbReference type="PRINTS" id="PR00738">
    <property type="entry name" value="GLHYDRLASE20"/>
</dbReference>
<feature type="domain" description="Glycoside hydrolase family 20 catalytic" evidence="8">
    <location>
        <begin position="135"/>
        <end position="376"/>
    </location>
</feature>
<evidence type="ECO:0000256" key="2">
    <source>
        <dbReference type="ARBA" id="ARBA00006285"/>
    </source>
</evidence>
<comment type="catalytic activity">
    <reaction evidence="1">
        <text>Hydrolysis of terminal non-reducing N-acetyl-D-hexosamine residues in N-acetyl-beta-D-hexosaminides.</text>
        <dbReference type="EC" id="3.2.1.52"/>
    </reaction>
</comment>
<dbReference type="OrthoDB" id="9763537at2"/>
<dbReference type="CDD" id="cd06565">
    <property type="entry name" value="GH20_GcnA-like"/>
    <property type="match status" value="1"/>
</dbReference>
<dbReference type="Gene3D" id="3.20.20.80">
    <property type="entry name" value="Glycosidases"/>
    <property type="match status" value="1"/>
</dbReference>
<dbReference type="eggNOG" id="COG3525">
    <property type="taxonomic scope" value="Bacteria"/>
</dbReference>
<dbReference type="InterPro" id="IPR025705">
    <property type="entry name" value="Beta_hexosaminidase_sua/sub"/>
</dbReference>
<dbReference type="EC" id="3.2.1.52" evidence="3"/>
<evidence type="ECO:0000256" key="1">
    <source>
        <dbReference type="ARBA" id="ARBA00001231"/>
    </source>
</evidence>
<evidence type="ECO:0000313" key="10">
    <source>
        <dbReference type="EMBL" id="ABU56649.1"/>
    </source>
</evidence>
<dbReference type="STRING" id="383372.Rcas_0519"/>
<name>A7NGQ6_ROSCS</name>
<dbReference type="PANTHER" id="PTHR22600:SF57">
    <property type="entry name" value="BETA-N-ACETYLHEXOSAMINIDASE"/>
    <property type="match status" value="1"/>
</dbReference>
<dbReference type="AlphaFoldDB" id="A7NGQ6"/>
<keyword evidence="5" id="KW-0326">Glycosidase</keyword>
<dbReference type="SUPFAM" id="SSF51445">
    <property type="entry name" value="(Trans)glycosidases"/>
    <property type="match status" value="1"/>
</dbReference>
<comment type="similarity">
    <text evidence="2">Belongs to the glycosyl hydrolase 20 family.</text>
</comment>
<dbReference type="Gene3D" id="3.30.379.10">
    <property type="entry name" value="Chitobiase/beta-hexosaminidase domain 2-like"/>
    <property type="match status" value="1"/>
</dbReference>
<feature type="domain" description="Beta-hexosaminidase bacterial type N-terminal" evidence="9">
    <location>
        <begin position="5"/>
        <end position="132"/>
    </location>
</feature>
<evidence type="ECO:0000313" key="11">
    <source>
        <dbReference type="Proteomes" id="UP000000263"/>
    </source>
</evidence>
<dbReference type="Proteomes" id="UP000000263">
    <property type="component" value="Chromosome"/>
</dbReference>
<dbReference type="RefSeq" id="WP_012119080.1">
    <property type="nucleotide sequence ID" value="NC_009767.1"/>
</dbReference>
<keyword evidence="11" id="KW-1185">Reference proteome</keyword>
<dbReference type="SUPFAM" id="SSF55545">
    <property type="entry name" value="beta-N-acetylhexosaminidase-like domain"/>
    <property type="match status" value="1"/>
</dbReference>
<dbReference type="InterPro" id="IPR015883">
    <property type="entry name" value="Glyco_hydro_20_cat"/>
</dbReference>
<evidence type="ECO:0000256" key="4">
    <source>
        <dbReference type="ARBA" id="ARBA00022801"/>
    </source>
</evidence>
<evidence type="ECO:0000259" key="9">
    <source>
        <dbReference type="Pfam" id="PF02838"/>
    </source>
</evidence>
<proteinExistence type="inferred from homology"/>
<evidence type="ECO:0000256" key="3">
    <source>
        <dbReference type="ARBA" id="ARBA00012663"/>
    </source>
</evidence>
<evidence type="ECO:0000256" key="7">
    <source>
        <dbReference type="SAM" id="Phobius"/>
    </source>
</evidence>
<protein>
    <recommendedName>
        <fullName evidence="3">beta-N-acetylhexosaminidase</fullName>
        <ecNumber evidence="3">3.2.1.52</ecNumber>
    </recommendedName>
</protein>
<dbReference type="InterPro" id="IPR015882">
    <property type="entry name" value="HEX_bac_N"/>
</dbReference>
<dbReference type="InterPro" id="IPR029018">
    <property type="entry name" value="Hex-like_dom2"/>
</dbReference>
<feature type="transmembrane region" description="Helical" evidence="7">
    <location>
        <begin position="424"/>
        <end position="445"/>
    </location>
</feature>
<evidence type="ECO:0000256" key="6">
    <source>
        <dbReference type="PIRSR" id="PIRSR625705-1"/>
    </source>
</evidence>
<evidence type="ECO:0000256" key="5">
    <source>
        <dbReference type="ARBA" id="ARBA00023295"/>
    </source>
</evidence>
<dbReference type="Pfam" id="PF02838">
    <property type="entry name" value="Glyco_hydro_20b"/>
    <property type="match status" value="1"/>
</dbReference>
<dbReference type="InterPro" id="IPR017853">
    <property type="entry name" value="GH"/>
</dbReference>
<accession>A7NGQ6</accession>